<feature type="chain" id="PRO_5038398805" description="PQQ-like domain-containing protein" evidence="2">
    <location>
        <begin position="22"/>
        <end position="340"/>
    </location>
</feature>
<keyword evidence="2" id="KW-0732">Signal</keyword>
<dbReference type="EMBL" id="FMUH01000008">
    <property type="protein sequence ID" value="SCX59497.1"/>
    <property type="molecule type" value="Genomic_DNA"/>
</dbReference>
<evidence type="ECO:0000313" key="4">
    <source>
        <dbReference type="Proteomes" id="UP000198981"/>
    </source>
</evidence>
<feature type="region of interest" description="Disordered" evidence="1">
    <location>
        <begin position="29"/>
        <end position="51"/>
    </location>
</feature>
<gene>
    <name evidence="3" type="ORF">SAMN03159343_3940</name>
</gene>
<keyword evidence="4" id="KW-1185">Reference proteome</keyword>
<evidence type="ECO:0000256" key="1">
    <source>
        <dbReference type="SAM" id="MobiDB-lite"/>
    </source>
</evidence>
<dbReference type="RefSeq" id="WP_092807576.1">
    <property type="nucleotide sequence ID" value="NZ_FMUH01000008.1"/>
</dbReference>
<dbReference type="OrthoDB" id="5192786at2"/>
<feature type="compositionally biased region" description="Low complexity" evidence="1">
    <location>
        <begin position="29"/>
        <end position="50"/>
    </location>
</feature>
<reference evidence="4" key="1">
    <citation type="submission" date="2016-10" db="EMBL/GenBank/DDBJ databases">
        <authorList>
            <person name="Varghese N."/>
            <person name="Submissions S."/>
        </authorList>
    </citation>
    <scope>NUCLEOTIDE SEQUENCE [LARGE SCALE GENOMIC DNA]</scope>
    <source>
        <strain evidence="4">DSM 45722</strain>
    </source>
</reference>
<feature type="signal peptide" evidence="2">
    <location>
        <begin position="1"/>
        <end position="21"/>
    </location>
</feature>
<dbReference type="Proteomes" id="UP000198981">
    <property type="component" value="Unassembled WGS sequence"/>
</dbReference>
<accession>A0A1G4Z1C5</accession>
<organism evidence="3 4">
    <name type="scientific">Klenkia marina</name>
    <dbReference type="NCBI Taxonomy" id="1960309"/>
    <lineage>
        <taxon>Bacteria</taxon>
        <taxon>Bacillati</taxon>
        <taxon>Actinomycetota</taxon>
        <taxon>Actinomycetes</taxon>
        <taxon>Geodermatophilales</taxon>
        <taxon>Geodermatophilaceae</taxon>
        <taxon>Klenkia</taxon>
    </lineage>
</organism>
<evidence type="ECO:0000256" key="2">
    <source>
        <dbReference type="SAM" id="SignalP"/>
    </source>
</evidence>
<name>A0A1G4Z1C5_9ACTN</name>
<proteinExistence type="predicted"/>
<dbReference type="STRING" id="1960309.SAMN03159343_3940"/>
<protein>
    <recommendedName>
        <fullName evidence="5">PQQ-like domain-containing protein</fullName>
    </recommendedName>
</protein>
<sequence length="340" mass="33155">MHAVRLLVPATVLAVAVLAVARCTSFTDAAPDPSATAGSSAPSGPSSAGGELAVADEVDLGVAATDVAAARVTAEGAVLLVGPTSTVVDGERSTRLSGLAPTDLVLVDGEPVAVGLAADPVTGDPVLALTGRDGAPQPLEPPRPAPRGVPVLAVADGDVVHVLAEAADDLAATVLTVDPASGEVQSDVDLDLGDDVTSIDLVGLAATDDGLLAGLVVRTADGTSAGRLVGLDDDLRQTGDPEVLDGPLLALTADGTPVTADDLGGEADGARVSGAAATDDGLVVALLDQRSPTVLVPVGGRPTRLQLCAGEGDALAVAADDGTVVVAGTCDGSAVRWVLG</sequence>
<evidence type="ECO:0000313" key="3">
    <source>
        <dbReference type="EMBL" id="SCX59497.1"/>
    </source>
</evidence>
<dbReference type="AlphaFoldDB" id="A0A1G4Z1C5"/>
<evidence type="ECO:0008006" key="5">
    <source>
        <dbReference type="Google" id="ProtNLM"/>
    </source>
</evidence>